<dbReference type="PRINTS" id="PR00633">
    <property type="entry name" value="RCCNDNSATION"/>
</dbReference>
<dbReference type="InterPro" id="IPR058923">
    <property type="entry name" value="RCC1-like_dom"/>
</dbReference>
<keyword evidence="1" id="KW-0677">Repeat</keyword>
<dbReference type="PANTHER" id="PTHR22872:SF2">
    <property type="entry name" value="INHIBITOR OF BRUTON TYROSINE KINASE"/>
    <property type="match status" value="1"/>
</dbReference>
<feature type="non-terminal residue" evidence="4">
    <location>
        <position position="426"/>
    </location>
</feature>
<sequence>MGTSNSKRRSKSCVGTEEDTSIPYRYDVHQSATILPSTSTKMFVFGECKNQLGIGVTDNHVQSEPALIEHLQNHKIVKICTGFVHSVALTLNGKVYTFGCGDDGKLGYIPGANSIDSSRPNLVTQLQNEFVVDVSAGYNHTMFLTRRGAVCGAGNNSYSQLCCSQNFKSGTVQHALEYDRLQIIKIVCGYYHTILISATGKVYYKGKDSPDQDDLGEITSLNDQHIVSAGAGYSHTIFLTKRGQVYVYGDNSAGQLGLDELVFHTIPKLLPNLEQIVSCDGGYYHTIFLSKDGSVYTAGSSQYGKLGIGLDDIFTHGATMLQEFGAKNMVANSVSAGGYHSAVSTIDGKVFVFGHGSFGQCGQGGNLDNFLTPVRVEAGGVNNLFFSQVSAGGWHTVLLERSTGLFRRLSISKSMLEKTTLNRLAF</sequence>
<dbReference type="InterPro" id="IPR051625">
    <property type="entry name" value="Signaling_Regulatory_Domain"/>
</dbReference>
<dbReference type="SUPFAM" id="SSF50985">
    <property type="entry name" value="RCC1/BLIP-II"/>
    <property type="match status" value="2"/>
</dbReference>
<protein>
    <submittedName>
        <fullName evidence="4">Herc</fullName>
    </submittedName>
</protein>
<feature type="repeat" description="RCC1" evidence="2">
    <location>
        <begin position="40"/>
        <end position="92"/>
    </location>
</feature>
<proteinExistence type="predicted"/>
<evidence type="ECO:0000259" key="3">
    <source>
        <dbReference type="Pfam" id="PF25390"/>
    </source>
</evidence>
<dbReference type="PANTHER" id="PTHR22872">
    <property type="entry name" value="BTK-BINDING PROTEIN-RELATED"/>
    <property type="match status" value="1"/>
</dbReference>
<feature type="repeat" description="RCC1" evidence="2">
    <location>
        <begin position="348"/>
        <end position="402"/>
    </location>
</feature>
<feature type="repeat" description="RCC1" evidence="2">
    <location>
        <begin position="93"/>
        <end position="147"/>
    </location>
</feature>
<gene>
    <name evidence="4" type="ORF">AKO1_003509</name>
</gene>
<comment type="caution">
    <text evidence="4">The sequence shown here is derived from an EMBL/GenBank/DDBJ whole genome shotgun (WGS) entry which is preliminary data.</text>
</comment>
<keyword evidence="5" id="KW-1185">Reference proteome</keyword>
<accession>A0AAW2Z5J6</accession>
<dbReference type="PROSITE" id="PS50012">
    <property type="entry name" value="RCC1_3"/>
    <property type="match status" value="5"/>
</dbReference>
<dbReference type="EMBL" id="JAOPGA020001063">
    <property type="protein sequence ID" value="KAL0484689.1"/>
    <property type="molecule type" value="Genomic_DNA"/>
</dbReference>
<feature type="domain" description="RCC1-like" evidence="3">
    <location>
        <begin position="42"/>
        <end position="398"/>
    </location>
</feature>
<reference evidence="4 5" key="1">
    <citation type="submission" date="2024-03" db="EMBL/GenBank/DDBJ databases">
        <title>The Acrasis kona genome and developmental transcriptomes reveal deep origins of eukaryotic multicellular pathways.</title>
        <authorList>
            <person name="Sheikh S."/>
            <person name="Fu C.-J."/>
            <person name="Brown M.W."/>
            <person name="Baldauf S.L."/>
        </authorList>
    </citation>
    <scope>NUCLEOTIDE SEQUENCE [LARGE SCALE GENOMIC DNA]</scope>
    <source>
        <strain evidence="4 5">ATCC MYA-3509</strain>
    </source>
</reference>
<evidence type="ECO:0000313" key="5">
    <source>
        <dbReference type="Proteomes" id="UP001431209"/>
    </source>
</evidence>
<dbReference type="Gene3D" id="2.130.10.30">
    <property type="entry name" value="Regulator of chromosome condensation 1/beta-lactamase-inhibitor protein II"/>
    <property type="match status" value="2"/>
</dbReference>
<dbReference type="InterPro" id="IPR000408">
    <property type="entry name" value="Reg_chr_condens"/>
</dbReference>
<feature type="repeat" description="RCC1" evidence="2">
    <location>
        <begin position="243"/>
        <end position="292"/>
    </location>
</feature>
<dbReference type="AlphaFoldDB" id="A0AAW2Z5J6"/>
<dbReference type="PROSITE" id="PS00626">
    <property type="entry name" value="RCC1_2"/>
    <property type="match status" value="2"/>
</dbReference>
<feature type="repeat" description="RCC1" evidence="2">
    <location>
        <begin position="293"/>
        <end position="347"/>
    </location>
</feature>
<name>A0AAW2Z5J6_9EUKA</name>
<evidence type="ECO:0000256" key="2">
    <source>
        <dbReference type="PROSITE-ProRule" id="PRU00235"/>
    </source>
</evidence>
<evidence type="ECO:0000313" key="4">
    <source>
        <dbReference type="EMBL" id="KAL0484689.1"/>
    </source>
</evidence>
<dbReference type="Pfam" id="PF25390">
    <property type="entry name" value="WD40_RLD"/>
    <property type="match status" value="1"/>
</dbReference>
<dbReference type="InterPro" id="IPR009091">
    <property type="entry name" value="RCC1/BLIP-II"/>
</dbReference>
<dbReference type="Proteomes" id="UP001431209">
    <property type="component" value="Unassembled WGS sequence"/>
</dbReference>
<evidence type="ECO:0000256" key="1">
    <source>
        <dbReference type="ARBA" id="ARBA00022737"/>
    </source>
</evidence>
<organism evidence="4 5">
    <name type="scientific">Acrasis kona</name>
    <dbReference type="NCBI Taxonomy" id="1008807"/>
    <lineage>
        <taxon>Eukaryota</taxon>
        <taxon>Discoba</taxon>
        <taxon>Heterolobosea</taxon>
        <taxon>Tetramitia</taxon>
        <taxon>Eutetramitia</taxon>
        <taxon>Acrasidae</taxon>
        <taxon>Acrasis</taxon>
    </lineage>
</organism>